<dbReference type="RefSeq" id="WP_114290181.1">
    <property type="nucleotide sequence ID" value="NZ_CP122523.1"/>
</dbReference>
<evidence type="ECO:0000256" key="6">
    <source>
        <dbReference type="ARBA" id="ARBA00023163"/>
    </source>
</evidence>
<feature type="compositionally biased region" description="Basic and acidic residues" evidence="7">
    <location>
        <begin position="23"/>
        <end position="34"/>
    </location>
</feature>
<dbReference type="Proteomes" id="UP000288197">
    <property type="component" value="Unassembled WGS sequence"/>
</dbReference>
<evidence type="ECO:0000256" key="4">
    <source>
        <dbReference type="ARBA" id="ARBA00022795"/>
    </source>
</evidence>
<evidence type="ECO:0000256" key="5">
    <source>
        <dbReference type="ARBA" id="ARBA00023015"/>
    </source>
</evidence>
<dbReference type="InterPro" id="IPR031316">
    <property type="entry name" value="FlgM_C"/>
</dbReference>
<dbReference type="GO" id="GO:0045892">
    <property type="term" value="P:negative regulation of DNA-templated transcription"/>
    <property type="evidence" value="ECO:0007669"/>
    <property type="project" value="InterPro"/>
</dbReference>
<evidence type="ECO:0000256" key="7">
    <source>
        <dbReference type="SAM" id="MobiDB-lite"/>
    </source>
</evidence>
<dbReference type="Proteomes" id="UP000521358">
    <property type="component" value="Unassembled WGS sequence"/>
</dbReference>
<reference evidence="10 11" key="1">
    <citation type="submission" date="2017-05" db="EMBL/GenBank/DDBJ databases">
        <title>Vagococcus spp. assemblies.</title>
        <authorList>
            <person name="Gulvik C.A."/>
        </authorList>
    </citation>
    <scope>NUCLEOTIDE SEQUENCE [LARGE SCALE GENOMIC DNA]</scope>
    <source>
        <strain evidence="10 11">NCFB 2497</strain>
    </source>
</reference>
<dbReference type="InterPro" id="IPR035890">
    <property type="entry name" value="Anti-sigma-28_factor_FlgM_sf"/>
</dbReference>
<dbReference type="OrthoDB" id="2329379at2"/>
<accession>A0A369AVC5</accession>
<dbReference type="EMBL" id="NGJX01000011">
    <property type="protein sequence ID" value="RSU00788.1"/>
    <property type="molecule type" value="Genomic_DNA"/>
</dbReference>
<comment type="caution">
    <text evidence="9">The sequence shown here is derived from an EMBL/GenBank/DDBJ whole genome shotgun (WGS) entry which is preliminary data.</text>
</comment>
<evidence type="ECO:0000313" key="12">
    <source>
        <dbReference type="Proteomes" id="UP000521358"/>
    </source>
</evidence>
<keyword evidence="6" id="KW-0804">Transcription</keyword>
<evidence type="ECO:0000259" key="8">
    <source>
        <dbReference type="Pfam" id="PF04316"/>
    </source>
</evidence>
<evidence type="ECO:0000256" key="3">
    <source>
        <dbReference type="ARBA" id="ARBA00022491"/>
    </source>
</evidence>
<keyword evidence="9" id="KW-0969">Cilium</keyword>
<name>A0A369AVC5_9ENTE</name>
<evidence type="ECO:0000256" key="2">
    <source>
        <dbReference type="ARBA" id="ARBA00017823"/>
    </source>
</evidence>
<evidence type="ECO:0000313" key="10">
    <source>
        <dbReference type="EMBL" id="RSU00788.1"/>
    </source>
</evidence>
<evidence type="ECO:0000256" key="1">
    <source>
        <dbReference type="ARBA" id="ARBA00005322"/>
    </source>
</evidence>
<keyword evidence="11" id="KW-1185">Reference proteome</keyword>
<keyword evidence="3" id="KW-0678">Repressor</keyword>
<protein>
    <recommendedName>
        <fullName evidence="2">Negative regulator of flagellin synthesis</fullName>
    </recommendedName>
</protein>
<feature type="domain" description="Anti-sigma-28 factor FlgM C-terminal" evidence="8">
    <location>
        <begin position="38"/>
        <end position="87"/>
    </location>
</feature>
<organism evidence="9 12">
    <name type="scientific">Vagococcus fluvialis</name>
    <dbReference type="NCBI Taxonomy" id="2738"/>
    <lineage>
        <taxon>Bacteria</taxon>
        <taxon>Bacillati</taxon>
        <taxon>Bacillota</taxon>
        <taxon>Bacilli</taxon>
        <taxon>Lactobacillales</taxon>
        <taxon>Enterococcaceae</taxon>
        <taxon>Vagococcus</taxon>
    </lineage>
</organism>
<dbReference type="Pfam" id="PF04316">
    <property type="entry name" value="FlgM"/>
    <property type="match status" value="1"/>
</dbReference>
<keyword evidence="4" id="KW-1005">Bacterial flagellum biogenesis</keyword>
<sequence length="94" mass="10994">MKVNNQYTSYFESYHSQSNQYSKENEYPTTTKKESVEINLSRTSKQIRLNIEVDDSNNSKRVEEIKQAVKDGTYKVSAKEIANKMLEMFKGQED</sequence>
<dbReference type="SUPFAM" id="SSF101498">
    <property type="entry name" value="Anti-sigma factor FlgM"/>
    <property type="match status" value="1"/>
</dbReference>
<keyword evidence="9" id="KW-0282">Flagellum</keyword>
<dbReference type="EMBL" id="JAAVMB010000010">
    <property type="protein sequence ID" value="NKC68313.1"/>
    <property type="molecule type" value="Genomic_DNA"/>
</dbReference>
<dbReference type="GO" id="GO:0044781">
    <property type="term" value="P:bacterial-type flagellum organization"/>
    <property type="evidence" value="ECO:0007669"/>
    <property type="project" value="UniProtKB-KW"/>
</dbReference>
<evidence type="ECO:0000313" key="11">
    <source>
        <dbReference type="Proteomes" id="UP000288197"/>
    </source>
</evidence>
<keyword evidence="5" id="KW-0805">Transcription regulation</keyword>
<feature type="compositionally biased region" description="Polar residues" evidence="7">
    <location>
        <begin position="1"/>
        <end position="22"/>
    </location>
</feature>
<reference evidence="9 12" key="2">
    <citation type="submission" date="2020-03" db="EMBL/GenBank/DDBJ databases">
        <title>Bacterial samples isolated from urine from healthy bovine heifers (Gyr breed).</title>
        <authorList>
            <person name="Giannattasio-Ferraz S."/>
            <person name="Maskeri L."/>
            <person name="Penido A."/>
            <person name="Barbosa-Stancioli E.F."/>
            <person name="Putonti C."/>
        </authorList>
    </citation>
    <scope>NUCLEOTIDE SEQUENCE [LARGE SCALE GENOMIC DNA]</scope>
    <source>
        <strain evidence="9 12">UFMG-H7</strain>
    </source>
</reference>
<evidence type="ECO:0000313" key="9">
    <source>
        <dbReference type="EMBL" id="NKC68313.1"/>
    </source>
</evidence>
<comment type="similarity">
    <text evidence="1">Belongs to the FlgM family.</text>
</comment>
<dbReference type="NCBIfam" id="TIGR03824">
    <property type="entry name" value="FlgM_jcvi"/>
    <property type="match status" value="1"/>
</dbReference>
<feature type="region of interest" description="Disordered" evidence="7">
    <location>
        <begin position="1"/>
        <end position="34"/>
    </location>
</feature>
<proteinExistence type="inferred from homology"/>
<dbReference type="InterPro" id="IPR007412">
    <property type="entry name" value="FlgM"/>
</dbReference>
<keyword evidence="9" id="KW-0966">Cell projection</keyword>
<gene>
    <name evidence="9" type="primary">flgM</name>
    <name evidence="10" type="ORF">CBF32_10460</name>
    <name evidence="9" type="ORF">HED35_09445</name>
</gene>
<dbReference type="AlphaFoldDB" id="A0A369AVC5"/>
<dbReference type="GeneID" id="63147086"/>